<dbReference type="NCBIfam" id="TIGR00557">
    <property type="entry name" value="pdxA"/>
    <property type="match status" value="1"/>
</dbReference>
<proteinExistence type="predicted"/>
<evidence type="ECO:0000313" key="5">
    <source>
        <dbReference type="Proteomes" id="UP000295807"/>
    </source>
</evidence>
<dbReference type="RefSeq" id="WP_132129294.1">
    <property type="nucleotide sequence ID" value="NZ_CP042432.1"/>
</dbReference>
<name>A0A4R3KQU7_9SPHI</name>
<sequence length="350" mass="38326">MSNIKLKAGITFGDINGIGLEVIMKALLDNRINELCTPVVYGSVKIASFHRKALGIQDFSFQIIQDAASANPKRANLVNCWEEEVKVDLGENTGNGGKYALKSLQAAVKDLKEGKIDLLVTAPFNKTNIQSDEFHFPGHTEYLQQAFGSGDVLMFMITDELKIGVVTGHIPLKDVSASLSKEKIHSKLRLMNESLKKDFWIEKPRIAVLGLNPHAGDQGLLGREEKEIIIPAVNQAYSENILAFGPYPADAFFGKEIYKTFDGVLAMYHDQGLIPFKSIAAGEGVNFTAGLPAVRTSPDHGTAFDIAGKGLADESSFRKALFSAIDIVNRRREHAELSVNPLPVSRKDDE</sequence>
<dbReference type="EMBL" id="SMAD01000006">
    <property type="protein sequence ID" value="TCS86723.1"/>
    <property type="molecule type" value="Genomic_DNA"/>
</dbReference>
<keyword evidence="1" id="KW-0479">Metal-binding</keyword>
<gene>
    <name evidence="4" type="ORF">EDD80_10632</name>
</gene>
<keyword evidence="3" id="KW-0520">NAD</keyword>
<dbReference type="AlphaFoldDB" id="A0A4R3KQU7"/>
<dbReference type="PANTHER" id="PTHR30004:SF6">
    <property type="entry name" value="D-THREONATE 4-PHOSPHATE DEHYDROGENASE"/>
    <property type="match status" value="1"/>
</dbReference>
<accession>A0A4R3KQU7</accession>
<reference evidence="4 5" key="1">
    <citation type="submission" date="2019-03" db="EMBL/GenBank/DDBJ databases">
        <title>Genomic Encyclopedia of Type Strains, Phase IV (KMG-IV): sequencing the most valuable type-strain genomes for metagenomic binning, comparative biology and taxonomic classification.</title>
        <authorList>
            <person name="Goeker M."/>
        </authorList>
    </citation>
    <scope>NUCLEOTIDE SEQUENCE [LARGE SCALE GENOMIC DNA]</scope>
    <source>
        <strain evidence="4 5">DSM 21100</strain>
    </source>
</reference>
<dbReference type="OrthoDB" id="9801783at2"/>
<evidence type="ECO:0000256" key="3">
    <source>
        <dbReference type="ARBA" id="ARBA00023027"/>
    </source>
</evidence>
<dbReference type="SUPFAM" id="SSF53659">
    <property type="entry name" value="Isocitrate/Isopropylmalate dehydrogenase-like"/>
    <property type="match status" value="1"/>
</dbReference>
<keyword evidence="2" id="KW-0560">Oxidoreductase</keyword>
<dbReference type="GO" id="GO:0016491">
    <property type="term" value="F:oxidoreductase activity"/>
    <property type="evidence" value="ECO:0007669"/>
    <property type="project" value="UniProtKB-KW"/>
</dbReference>
<dbReference type="GO" id="GO:0046872">
    <property type="term" value="F:metal ion binding"/>
    <property type="evidence" value="ECO:0007669"/>
    <property type="project" value="UniProtKB-KW"/>
</dbReference>
<organism evidence="4 5">
    <name type="scientific">Anseongella ginsenosidimutans</name>
    <dbReference type="NCBI Taxonomy" id="496056"/>
    <lineage>
        <taxon>Bacteria</taxon>
        <taxon>Pseudomonadati</taxon>
        <taxon>Bacteroidota</taxon>
        <taxon>Sphingobacteriia</taxon>
        <taxon>Sphingobacteriales</taxon>
        <taxon>Sphingobacteriaceae</taxon>
        <taxon>Anseongella</taxon>
    </lineage>
</organism>
<dbReference type="Gene3D" id="3.40.718.10">
    <property type="entry name" value="Isopropylmalate Dehydrogenase"/>
    <property type="match status" value="1"/>
</dbReference>
<dbReference type="InterPro" id="IPR005255">
    <property type="entry name" value="PdxA_fam"/>
</dbReference>
<dbReference type="PANTHER" id="PTHR30004">
    <property type="entry name" value="4-HYDROXYTHREONINE-4-PHOSPHATE DEHYDROGENASE"/>
    <property type="match status" value="1"/>
</dbReference>
<comment type="caution">
    <text evidence="4">The sequence shown here is derived from an EMBL/GenBank/DDBJ whole genome shotgun (WGS) entry which is preliminary data.</text>
</comment>
<evidence type="ECO:0000313" key="4">
    <source>
        <dbReference type="EMBL" id="TCS86723.1"/>
    </source>
</evidence>
<protein>
    <submittedName>
        <fullName evidence="4">4-hydroxythreonine-4-phosphate dehydrogenase</fullName>
    </submittedName>
</protein>
<dbReference type="Pfam" id="PF04166">
    <property type="entry name" value="PdxA"/>
    <property type="match status" value="1"/>
</dbReference>
<keyword evidence="5" id="KW-1185">Reference proteome</keyword>
<dbReference type="Proteomes" id="UP000295807">
    <property type="component" value="Unassembled WGS sequence"/>
</dbReference>
<evidence type="ECO:0000256" key="2">
    <source>
        <dbReference type="ARBA" id="ARBA00023002"/>
    </source>
</evidence>
<dbReference type="GO" id="GO:0051287">
    <property type="term" value="F:NAD binding"/>
    <property type="evidence" value="ECO:0007669"/>
    <property type="project" value="InterPro"/>
</dbReference>
<evidence type="ECO:0000256" key="1">
    <source>
        <dbReference type="ARBA" id="ARBA00022723"/>
    </source>
</evidence>